<protein>
    <recommendedName>
        <fullName evidence="3">ABC transporter substrate-binding protein</fullName>
    </recommendedName>
</protein>
<dbReference type="STRING" id="1002526.SAMN05216578_10484"/>
<organism evidence="1 2">
    <name type="scientific">Halopseudomonas formosensis</name>
    <dbReference type="NCBI Taxonomy" id="1002526"/>
    <lineage>
        <taxon>Bacteria</taxon>
        <taxon>Pseudomonadati</taxon>
        <taxon>Pseudomonadota</taxon>
        <taxon>Gammaproteobacteria</taxon>
        <taxon>Pseudomonadales</taxon>
        <taxon>Pseudomonadaceae</taxon>
        <taxon>Halopseudomonas</taxon>
    </lineage>
</organism>
<dbReference type="RefSeq" id="WP_143084167.1">
    <property type="nucleotide sequence ID" value="NZ_FOYD01000004.1"/>
</dbReference>
<accession>A0A1I6BI47</accession>
<evidence type="ECO:0008006" key="3">
    <source>
        <dbReference type="Google" id="ProtNLM"/>
    </source>
</evidence>
<proteinExistence type="predicted"/>
<gene>
    <name evidence="1" type="ORF">SAMN05216578_10484</name>
</gene>
<reference evidence="1 2" key="1">
    <citation type="submission" date="2016-10" db="EMBL/GenBank/DDBJ databases">
        <authorList>
            <person name="de Groot N.N."/>
        </authorList>
    </citation>
    <scope>NUCLEOTIDE SEQUENCE [LARGE SCALE GENOMIC DNA]</scope>
    <source>
        <strain evidence="1 2">JCM 18415</strain>
    </source>
</reference>
<sequence length="305" mass="34230">MSPAFTHRHDRAMTPWRLCLLVLLCLLCMQVRAEGLLVIKPRETELTRTFIATLQEQHPELEVLSRQIDQLPDLDSTPLAVTMGVEALQWRLTQTSRTPTIATYVTLDQLEPGASYPDHVQILLASARPERQLLLAQLLIPRLQTVGLLHSSGQQWQLPLWHQAARQQGLGLVASEVHQQRELLRGLSRVLDSSEVLIGIDDPDIYNATTIKSLLLTSYNRNRVLIGPSAPFIAAGSLSTTYSSPRDMAMSVHQLFQQPWQNGALNYPQHYSVLSNPQVARSLGLPPPDDAQLLRLIRMRESQTP</sequence>
<evidence type="ECO:0000313" key="1">
    <source>
        <dbReference type="EMBL" id="SFQ80561.1"/>
    </source>
</evidence>
<dbReference type="AlphaFoldDB" id="A0A1I6BI47"/>
<dbReference type="Gene3D" id="3.40.50.2300">
    <property type="match status" value="1"/>
</dbReference>
<dbReference type="InterPro" id="IPR007487">
    <property type="entry name" value="ABC_transpt-TYRBP-like"/>
</dbReference>
<dbReference type="PANTHER" id="PTHR35271:SF1">
    <property type="entry name" value="ABC TRANSPORTER, SUBSTRATE-BINDING LIPOPROTEIN"/>
    <property type="match status" value="1"/>
</dbReference>
<name>A0A1I6BI47_9GAMM</name>
<evidence type="ECO:0000313" key="2">
    <source>
        <dbReference type="Proteomes" id="UP000242815"/>
    </source>
</evidence>
<dbReference type="PANTHER" id="PTHR35271">
    <property type="entry name" value="ABC TRANSPORTER, SUBSTRATE-BINDING LIPOPROTEIN-RELATED"/>
    <property type="match status" value="1"/>
</dbReference>
<dbReference type="Proteomes" id="UP000242815">
    <property type="component" value="Unassembled WGS sequence"/>
</dbReference>
<dbReference type="EMBL" id="FOYD01000004">
    <property type="protein sequence ID" value="SFQ80561.1"/>
    <property type="molecule type" value="Genomic_DNA"/>
</dbReference>
<dbReference type="OrthoDB" id="9178917at2"/>